<dbReference type="Proteomes" id="UP000070155">
    <property type="component" value="Unassembled WGS sequence"/>
</dbReference>
<evidence type="ECO:0000313" key="1">
    <source>
        <dbReference type="EMBL" id="KXA94921.1"/>
    </source>
</evidence>
<sequence>MRRLSGLEQYESLNQILSVNEGLKETLIHEGWTDDQPLMSELDELFGELSECKGLEKKVPNPSSESHRYRSEIHQFRSFLSELRFARIFKNKGKSVKFLTEGYMGKRESGNDRKSPDMLIKNEKDAYIEVKRLKDLRFTIQEKIWKEVKEFLKKRETNYQIKVDISEGLSPPVSASVFESEEIHKMEKLWEKSLEEFKDKFSKLDISQISTISTEGATFEIQRTSNRESKLTLVPNASFMGGEPHKKKIKESLIEKAKKRYDWEENHRNKLYLIAIHLEGHSYGKFWREFIKDMYQSEEVHETEEKYVSGDCKKIKEIMRNVSGVLVLSSTLEFYVVRNSYAEDKINDPNLESYFE</sequence>
<accession>A0A133UL53</accession>
<protein>
    <submittedName>
        <fullName evidence="1">Uncharacterized protein</fullName>
    </submittedName>
</protein>
<reference evidence="1 2" key="1">
    <citation type="journal article" date="2016" name="Sci. Rep.">
        <title>Metabolic traits of an uncultured archaeal lineage -MSBL1- from brine pools of the Red Sea.</title>
        <authorList>
            <person name="Mwirichia R."/>
            <person name="Alam I."/>
            <person name="Rashid M."/>
            <person name="Vinu M."/>
            <person name="Ba-Alawi W."/>
            <person name="Anthony Kamau A."/>
            <person name="Kamanda Ngugi D."/>
            <person name="Goker M."/>
            <person name="Klenk H.P."/>
            <person name="Bajic V."/>
            <person name="Stingl U."/>
        </authorList>
    </citation>
    <scope>NUCLEOTIDE SEQUENCE [LARGE SCALE GENOMIC DNA]</scope>
    <source>
        <strain evidence="1">SCGC-AAA259I07</strain>
    </source>
</reference>
<name>A0A133UL53_9EURY</name>
<proteinExistence type="predicted"/>
<gene>
    <name evidence="1" type="ORF">AKJ36_01955</name>
</gene>
<evidence type="ECO:0000313" key="2">
    <source>
        <dbReference type="Proteomes" id="UP000070155"/>
    </source>
</evidence>
<dbReference type="AlphaFoldDB" id="A0A133UL53"/>
<keyword evidence="2" id="KW-1185">Reference proteome</keyword>
<comment type="caution">
    <text evidence="1">The sequence shown here is derived from an EMBL/GenBank/DDBJ whole genome shotgun (WGS) entry which is preliminary data.</text>
</comment>
<organism evidence="1 2">
    <name type="scientific">candidate division MSBL1 archaeon SCGC-AAA259I07</name>
    <dbReference type="NCBI Taxonomy" id="1698266"/>
    <lineage>
        <taxon>Archaea</taxon>
        <taxon>Methanobacteriati</taxon>
        <taxon>Methanobacteriota</taxon>
        <taxon>candidate division MSBL1</taxon>
    </lineage>
</organism>
<dbReference type="EMBL" id="LHXQ01000022">
    <property type="protein sequence ID" value="KXA94921.1"/>
    <property type="molecule type" value="Genomic_DNA"/>
</dbReference>